<dbReference type="InterPro" id="IPR043917">
    <property type="entry name" value="DUF5753"/>
</dbReference>
<dbReference type="PROSITE" id="PS50943">
    <property type="entry name" value="HTH_CROC1"/>
    <property type="match status" value="1"/>
</dbReference>
<dbReference type="SUPFAM" id="SSF47413">
    <property type="entry name" value="lambda repressor-like DNA-binding domains"/>
    <property type="match status" value="1"/>
</dbReference>
<dbReference type="EMBL" id="JBIAPK010000005">
    <property type="protein sequence ID" value="MFF3340791.1"/>
    <property type="molecule type" value="Genomic_DNA"/>
</dbReference>
<dbReference type="Pfam" id="PF19054">
    <property type="entry name" value="DUF5753"/>
    <property type="match status" value="1"/>
</dbReference>
<comment type="caution">
    <text evidence="2">The sequence shown here is derived from an EMBL/GenBank/DDBJ whole genome shotgun (WGS) entry which is preliminary data.</text>
</comment>
<dbReference type="Gene3D" id="1.10.260.40">
    <property type="entry name" value="lambda repressor-like DNA-binding domains"/>
    <property type="match status" value="1"/>
</dbReference>
<dbReference type="RefSeq" id="WP_355720952.1">
    <property type="nucleotide sequence ID" value="NZ_JBEXNP010000009.1"/>
</dbReference>
<evidence type="ECO:0000313" key="2">
    <source>
        <dbReference type="EMBL" id="MFF3340791.1"/>
    </source>
</evidence>
<dbReference type="Pfam" id="PF13560">
    <property type="entry name" value="HTH_31"/>
    <property type="match status" value="1"/>
</dbReference>
<organism evidence="2 3">
    <name type="scientific">Streptomyces flavidovirens</name>
    <dbReference type="NCBI Taxonomy" id="67298"/>
    <lineage>
        <taxon>Bacteria</taxon>
        <taxon>Bacillati</taxon>
        <taxon>Actinomycetota</taxon>
        <taxon>Actinomycetes</taxon>
        <taxon>Kitasatosporales</taxon>
        <taxon>Streptomycetaceae</taxon>
        <taxon>Streptomyces</taxon>
    </lineage>
</organism>
<keyword evidence="3" id="KW-1185">Reference proteome</keyword>
<protein>
    <submittedName>
        <fullName evidence="2">Helix-turn-helix domain-containing protein</fullName>
    </submittedName>
</protein>
<feature type="domain" description="HTH cro/C1-type" evidence="1">
    <location>
        <begin position="18"/>
        <end position="72"/>
    </location>
</feature>
<name>A0ABW6RIJ2_9ACTN</name>
<sequence>MHASERGSGNQKMFGALLRFYRERAGMSQATLAEHVGYSKSQVAMVERGERPPKGKIVPIADSVLGAQEALLAAAKELTVSRYPTWFEEYVTEEAKAAAVHMYANHVIPGLLQSEAYARAVFGCHFCPPLEDEEVETRVAARLERQEVFRRKPAPVTSFVIEQITLTRPLGGPQVLKENLHRILDVGRRRNVEIQVMPHDRQTHAGLNGPMVLLETDERRQLAYIEGQSGSYFVGEQPEVGNLFAKYGILRAQALSPEESTKLIEKVAGEL</sequence>
<dbReference type="CDD" id="cd00093">
    <property type="entry name" value="HTH_XRE"/>
    <property type="match status" value="1"/>
</dbReference>
<gene>
    <name evidence="2" type="ORF">ACFYWW_18960</name>
</gene>
<reference evidence="2 3" key="1">
    <citation type="submission" date="2024-10" db="EMBL/GenBank/DDBJ databases">
        <title>The Natural Products Discovery Center: Release of the First 8490 Sequenced Strains for Exploring Actinobacteria Biosynthetic Diversity.</title>
        <authorList>
            <person name="Kalkreuter E."/>
            <person name="Kautsar S.A."/>
            <person name="Yang D."/>
            <person name="Bader C.D."/>
            <person name="Teijaro C.N."/>
            <person name="Fluegel L."/>
            <person name="Davis C.M."/>
            <person name="Simpson J.R."/>
            <person name="Lauterbach L."/>
            <person name="Steele A.D."/>
            <person name="Gui C."/>
            <person name="Meng S."/>
            <person name="Li G."/>
            <person name="Viehrig K."/>
            <person name="Ye F."/>
            <person name="Su P."/>
            <person name="Kiefer A.F."/>
            <person name="Nichols A."/>
            <person name="Cepeda A.J."/>
            <person name="Yan W."/>
            <person name="Fan B."/>
            <person name="Jiang Y."/>
            <person name="Adhikari A."/>
            <person name="Zheng C.-J."/>
            <person name="Schuster L."/>
            <person name="Cowan T.M."/>
            <person name="Smanski M.J."/>
            <person name="Chevrette M.G."/>
            <person name="De Carvalho L.P.S."/>
            <person name="Shen B."/>
        </authorList>
    </citation>
    <scope>NUCLEOTIDE SEQUENCE [LARGE SCALE GENOMIC DNA]</scope>
    <source>
        <strain evidence="2 3">NPDC003029</strain>
    </source>
</reference>
<evidence type="ECO:0000313" key="3">
    <source>
        <dbReference type="Proteomes" id="UP001601976"/>
    </source>
</evidence>
<evidence type="ECO:0000259" key="1">
    <source>
        <dbReference type="PROSITE" id="PS50943"/>
    </source>
</evidence>
<dbReference type="SMART" id="SM00530">
    <property type="entry name" value="HTH_XRE"/>
    <property type="match status" value="1"/>
</dbReference>
<dbReference type="InterPro" id="IPR010982">
    <property type="entry name" value="Lambda_DNA-bd_dom_sf"/>
</dbReference>
<dbReference type="InterPro" id="IPR001387">
    <property type="entry name" value="Cro/C1-type_HTH"/>
</dbReference>
<accession>A0ABW6RIJ2</accession>
<dbReference type="Proteomes" id="UP001601976">
    <property type="component" value="Unassembled WGS sequence"/>
</dbReference>
<proteinExistence type="predicted"/>